<dbReference type="InterPro" id="IPR051212">
    <property type="entry name" value="Type-I_RE_S_subunit"/>
</dbReference>
<keyword evidence="5" id="KW-0378">Hydrolase</keyword>
<evidence type="ECO:0000313" key="5">
    <source>
        <dbReference type="EMBL" id="MFB9886495.1"/>
    </source>
</evidence>
<dbReference type="Pfam" id="PF01420">
    <property type="entry name" value="Methylase_S"/>
    <property type="match status" value="1"/>
</dbReference>
<sequence length="459" mass="52090">MAMVSIAELPKYETYKDSGYEWIGNVPSKWEVSKLGSCLSPVSIKNHPELPLLSITREQGVIERDIENQDSNHNFIPDDLSGYKLLKKGQFGMNKMKAWQGSYGVSNHTGIVSPAYFVFDFVKPIFPPFFNWAIRSKLYVSYFGSASDGVRVGQWDLSKSRMKVIPFLVPSEQEQKLIASFLDKKTTQIDEAIAIKEQQIALLKERKQIIIQKAVTQGLDPNVPMKDSGVDWIGEIPEHWDCAKLKYYIDILPGYAFKSEQYSSEVSDMKLLRGINVSPDLVKWEEVVYWPSSKVKGLEKYDLQEGDLVIAMDRPWVSSGIRVAEISKKDLPCMLLQRVGRIRGNSGSLTSYIKLLLSTNLFLSYFEPMLTGISVPHISSDQIEDFRAPIPSLQEQREILDFVNRQTNYFDHAIESTLQQIEKLKEYRATLINNAVTGKIKVTPEMAGLNNNVQDAVEV</sequence>
<comment type="caution">
    <text evidence="5">The sequence shown here is derived from an EMBL/GenBank/DDBJ whole genome shotgun (WGS) entry which is preliminary data.</text>
</comment>
<feature type="domain" description="Type I restriction modification DNA specificity" evidence="4">
    <location>
        <begin position="299"/>
        <end position="422"/>
    </location>
</feature>
<comment type="similarity">
    <text evidence="1">Belongs to the type-I restriction system S methylase family.</text>
</comment>
<dbReference type="Gene3D" id="3.90.220.20">
    <property type="entry name" value="DNA methylase specificity domains"/>
    <property type="match status" value="2"/>
</dbReference>
<gene>
    <name evidence="5" type="ORF">ACFFLH_08740</name>
</gene>
<dbReference type="Proteomes" id="UP001589628">
    <property type="component" value="Unassembled WGS sequence"/>
</dbReference>
<reference evidence="5 6" key="1">
    <citation type="submission" date="2024-09" db="EMBL/GenBank/DDBJ databases">
        <authorList>
            <person name="Sun Q."/>
            <person name="Mori K."/>
        </authorList>
    </citation>
    <scope>NUCLEOTIDE SEQUENCE [LARGE SCALE GENOMIC DNA]</scope>
    <source>
        <strain evidence="5 6">ATCC 51285</strain>
    </source>
</reference>
<dbReference type="EMBL" id="JBHLZN010000002">
    <property type="protein sequence ID" value="MFB9886495.1"/>
    <property type="molecule type" value="Genomic_DNA"/>
</dbReference>
<evidence type="ECO:0000256" key="1">
    <source>
        <dbReference type="ARBA" id="ARBA00010923"/>
    </source>
</evidence>
<keyword evidence="6" id="KW-1185">Reference proteome</keyword>
<keyword evidence="5" id="KW-0255">Endonuclease</keyword>
<protein>
    <submittedName>
        <fullName evidence="5">Restriction endonuclease subunit S</fullName>
        <ecNumber evidence="5">3.1.21.-</ecNumber>
    </submittedName>
</protein>
<proteinExistence type="inferred from homology"/>
<keyword evidence="5" id="KW-0540">Nuclease</keyword>
<dbReference type="RefSeq" id="WP_211249481.1">
    <property type="nucleotide sequence ID" value="NZ_JBHLZN010000002.1"/>
</dbReference>
<evidence type="ECO:0000256" key="2">
    <source>
        <dbReference type="ARBA" id="ARBA00022747"/>
    </source>
</evidence>
<dbReference type="Gene3D" id="1.10.287.1120">
    <property type="entry name" value="Bipartite methylase S protein"/>
    <property type="match status" value="1"/>
</dbReference>
<dbReference type="PANTHER" id="PTHR43140">
    <property type="entry name" value="TYPE-1 RESTRICTION ENZYME ECOKI SPECIFICITY PROTEIN"/>
    <property type="match status" value="1"/>
</dbReference>
<evidence type="ECO:0000259" key="4">
    <source>
        <dbReference type="Pfam" id="PF01420"/>
    </source>
</evidence>
<accession>A0ABV5ZB69</accession>
<keyword evidence="2" id="KW-0680">Restriction system</keyword>
<dbReference type="InterPro" id="IPR044946">
    <property type="entry name" value="Restrct_endonuc_typeI_TRD_sf"/>
</dbReference>
<evidence type="ECO:0000313" key="6">
    <source>
        <dbReference type="Proteomes" id="UP001589628"/>
    </source>
</evidence>
<dbReference type="GO" id="GO:0016787">
    <property type="term" value="F:hydrolase activity"/>
    <property type="evidence" value="ECO:0007669"/>
    <property type="project" value="UniProtKB-KW"/>
</dbReference>
<dbReference type="SUPFAM" id="SSF116734">
    <property type="entry name" value="DNA methylase specificity domain"/>
    <property type="match status" value="2"/>
</dbReference>
<dbReference type="CDD" id="cd17259">
    <property type="entry name" value="RMtype1_S_StySKI-TRD2-CR2_like"/>
    <property type="match status" value="1"/>
</dbReference>
<dbReference type="PANTHER" id="PTHR43140:SF1">
    <property type="entry name" value="TYPE I RESTRICTION ENZYME ECOKI SPECIFICITY SUBUNIT"/>
    <property type="match status" value="1"/>
</dbReference>
<organism evidence="5 6">
    <name type="scientific">Balneatrix alpica</name>
    <dbReference type="NCBI Taxonomy" id="75684"/>
    <lineage>
        <taxon>Bacteria</taxon>
        <taxon>Pseudomonadati</taxon>
        <taxon>Pseudomonadota</taxon>
        <taxon>Gammaproteobacteria</taxon>
        <taxon>Oceanospirillales</taxon>
        <taxon>Balneatrichaceae</taxon>
        <taxon>Balneatrix</taxon>
    </lineage>
</organism>
<evidence type="ECO:0000256" key="3">
    <source>
        <dbReference type="ARBA" id="ARBA00023125"/>
    </source>
</evidence>
<dbReference type="EC" id="3.1.21.-" evidence="5"/>
<name>A0ABV5ZB69_9GAMM</name>
<dbReference type="InterPro" id="IPR000055">
    <property type="entry name" value="Restrct_endonuc_typeI_TRD"/>
</dbReference>
<dbReference type="GO" id="GO:0004519">
    <property type="term" value="F:endonuclease activity"/>
    <property type="evidence" value="ECO:0007669"/>
    <property type="project" value="UniProtKB-KW"/>
</dbReference>
<keyword evidence="3" id="KW-0238">DNA-binding</keyword>